<evidence type="ECO:0000256" key="4">
    <source>
        <dbReference type="ARBA" id="ARBA00022801"/>
    </source>
</evidence>
<evidence type="ECO:0000313" key="7">
    <source>
        <dbReference type="EMBL" id="CAJ71255.1"/>
    </source>
</evidence>
<dbReference type="GO" id="GO:0006298">
    <property type="term" value="P:mismatch repair"/>
    <property type="evidence" value="ECO:0007669"/>
    <property type="project" value="InterPro"/>
</dbReference>
<evidence type="ECO:0000256" key="2">
    <source>
        <dbReference type="ARBA" id="ARBA00022759"/>
    </source>
</evidence>
<proteinExistence type="inferred from homology"/>
<comment type="similarity">
    <text evidence="6">Belongs to the Vsr family.</text>
</comment>
<reference evidence="7" key="1">
    <citation type="journal article" date="2006" name="Nature">
        <title>Deciphering the evolution and metabolism of an anammox bacterium from a community genome.</title>
        <authorList>
            <person name="Strous M."/>
            <person name="Pelletier E."/>
            <person name="Mangenot S."/>
            <person name="Rattei T."/>
            <person name="Lehner A."/>
            <person name="Taylor M.W."/>
            <person name="Horn M."/>
            <person name="Daims H."/>
            <person name="Bartol-Mavel D."/>
            <person name="Wincker P."/>
            <person name="Barbe V."/>
            <person name="Fonknechten N."/>
            <person name="Vallenet D."/>
            <person name="Segurens B."/>
            <person name="Schenowitz-Truong C."/>
            <person name="Medigue C."/>
            <person name="Collingro A."/>
            <person name="Snel B."/>
            <person name="Dutilh B.E."/>
            <person name="OpDenCamp H.J.M."/>
            <person name="vanDerDrift C."/>
            <person name="Cirpus I."/>
            <person name="vanDePas-Schoonen K.T."/>
            <person name="Harhangi H.R."/>
            <person name="vanNiftrik L."/>
            <person name="Schmid M."/>
            <person name="Keltjens J."/>
            <person name="vanDeVossenberg J."/>
            <person name="Kartal B."/>
            <person name="Meier H."/>
            <person name="Frishman D."/>
            <person name="Huynen M.A."/>
            <person name="Mewes H."/>
            <person name="Weissenbach J."/>
            <person name="Jetten M.S.M."/>
            <person name="Wagner M."/>
            <person name="LePaslier D."/>
        </authorList>
    </citation>
    <scope>NUCLEOTIDE SEQUENCE</scope>
</reference>
<dbReference type="EMBL" id="CT573073">
    <property type="protein sequence ID" value="CAJ71255.1"/>
    <property type="molecule type" value="Genomic_DNA"/>
</dbReference>
<evidence type="ECO:0000256" key="5">
    <source>
        <dbReference type="ARBA" id="ARBA00023204"/>
    </source>
</evidence>
<gene>
    <name evidence="7" type="ORF">kustc0510</name>
</gene>
<protein>
    <submittedName>
        <fullName evidence="7">Uncharacterized protein</fullName>
    </submittedName>
</protein>
<reference evidence="7" key="2">
    <citation type="submission" date="2006-01" db="EMBL/GenBank/DDBJ databases">
        <authorList>
            <person name="Genoscope"/>
        </authorList>
    </citation>
    <scope>NUCLEOTIDE SEQUENCE</scope>
</reference>
<dbReference type="InterPro" id="IPR004603">
    <property type="entry name" value="DNA_mismatch_endonuc_vsr"/>
</dbReference>
<sequence>MFFCLRNSWQTFTARKPEVYNMSKIRSKGTKPELIVRKFLFRNGFRYKLHDKMLPGIVMKAVNILHKKTGRDKLFGCL</sequence>
<name>Q1PVK2_KUEST</name>
<evidence type="ECO:0000256" key="3">
    <source>
        <dbReference type="ARBA" id="ARBA00022763"/>
    </source>
</evidence>
<keyword evidence="1" id="KW-0540">Nuclease</keyword>
<keyword evidence="2" id="KW-0255">Endonuclease</keyword>
<dbReference type="SUPFAM" id="SSF52980">
    <property type="entry name" value="Restriction endonuclease-like"/>
    <property type="match status" value="1"/>
</dbReference>
<evidence type="ECO:0000256" key="6">
    <source>
        <dbReference type="ARBA" id="ARBA00029466"/>
    </source>
</evidence>
<dbReference type="Pfam" id="PF03852">
    <property type="entry name" value="Vsr"/>
    <property type="match status" value="1"/>
</dbReference>
<organism evidence="7">
    <name type="scientific">Kuenenia stuttgartiensis</name>
    <dbReference type="NCBI Taxonomy" id="174633"/>
    <lineage>
        <taxon>Bacteria</taxon>
        <taxon>Pseudomonadati</taxon>
        <taxon>Planctomycetota</taxon>
        <taxon>Candidatus Brocadiia</taxon>
        <taxon>Candidatus Brocadiales</taxon>
        <taxon>Candidatus Brocadiaceae</taxon>
        <taxon>Candidatus Kuenenia</taxon>
    </lineage>
</organism>
<evidence type="ECO:0000256" key="1">
    <source>
        <dbReference type="ARBA" id="ARBA00022722"/>
    </source>
</evidence>
<dbReference type="GO" id="GO:0016787">
    <property type="term" value="F:hydrolase activity"/>
    <property type="evidence" value="ECO:0007669"/>
    <property type="project" value="UniProtKB-KW"/>
</dbReference>
<keyword evidence="3" id="KW-0227">DNA damage</keyword>
<dbReference type="InterPro" id="IPR011335">
    <property type="entry name" value="Restrct_endonuc-II-like"/>
</dbReference>
<keyword evidence="4" id="KW-0378">Hydrolase</keyword>
<keyword evidence="5" id="KW-0234">DNA repair</keyword>
<dbReference type="GO" id="GO:0004519">
    <property type="term" value="F:endonuclease activity"/>
    <property type="evidence" value="ECO:0007669"/>
    <property type="project" value="UniProtKB-KW"/>
</dbReference>
<accession>Q1PVK2</accession>
<dbReference type="AlphaFoldDB" id="Q1PVK2"/>
<dbReference type="Gene3D" id="3.40.960.10">
    <property type="entry name" value="VSR Endonuclease"/>
    <property type="match status" value="1"/>
</dbReference>